<feature type="compositionally biased region" description="Low complexity" evidence="1">
    <location>
        <begin position="658"/>
        <end position="669"/>
    </location>
</feature>
<dbReference type="RefSeq" id="WP_117229465.1">
    <property type="nucleotide sequence ID" value="NZ_CP061725.1"/>
</dbReference>
<feature type="region of interest" description="Disordered" evidence="1">
    <location>
        <begin position="457"/>
        <end position="590"/>
    </location>
</feature>
<feature type="compositionally biased region" description="Polar residues" evidence="1">
    <location>
        <begin position="681"/>
        <end position="690"/>
    </location>
</feature>
<feature type="region of interest" description="Disordered" evidence="1">
    <location>
        <begin position="618"/>
        <end position="734"/>
    </location>
</feature>
<evidence type="ECO:0000313" key="3">
    <source>
        <dbReference type="EMBL" id="RFS44942.1"/>
    </source>
</evidence>
<feature type="domain" description="F5/8 type C" evidence="2">
    <location>
        <begin position="719"/>
        <end position="858"/>
    </location>
</feature>
<dbReference type="InterPro" id="IPR000421">
    <property type="entry name" value="FA58C"/>
</dbReference>
<dbReference type="EMBL" id="QVFU01000022">
    <property type="protein sequence ID" value="RFS44942.1"/>
    <property type="molecule type" value="Genomic_DNA"/>
</dbReference>
<organism evidence="3 4">
    <name type="scientific">Micromonospora craniellae</name>
    <dbReference type="NCBI Taxonomy" id="2294034"/>
    <lineage>
        <taxon>Bacteria</taxon>
        <taxon>Bacillati</taxon>
        <taxon>Actinomycetota</taxon>
        <taxon>Actinomycetes</taxon>
        <taxon>Micromonosporales</taxon>
        <taxon>Micromonosporaceae</taxon>
        <taxon>Micromonospora</taxon>
    </lineage>
</organism>
<protein>
    <recommendedName>
        <fullName evidence="2">F5/8 type C domain-containing protein</fullName>
    </recommendedName>
</protein>
<reference evidence="3 4" key="1">
    <citation type="submission" date="2018-08" db="EMBL/GenBank/DDBJ databases">
        <title>Verrucosispora craniellae sp. nov., isolated from a marine sponge in the South China Sea.</title>
        <authorList>
            <person name="Li L."/>
            <person name="Lin H.W."/>
        </authorList>
    </citation>
    <scope>NUCLEOTIDE SEQUENCE [LARGE SCALE GENOMIC DNA]</scope>
    <source>
        <strain evidence="3 4">LHW63014</strain>
    </source>
</reference>
<comment type="caution">
    <text evidence="3">The sequence shown here is derived from an EMBL/GenBank/DDBJ whole genome shotgun (WGS) entry which is preliminary data.</text>
</comment>
<dbReference type="SUPFAM" id="SSF49785">
    <property type="entry name" value="Galactose-binding domain-like"/>
    <property type="match status" value="1"/>
</dbReference>
<name>A0A372FVW7_9ACTN</name>
<dbReference type="InterPro" id="IPR008979">
    <property type="entry name" value="Galactose-bd-like_sf"/>
</dbReference>
<dbReference type="AlphaFoldDB" id="A0A372FVW7"/>
<dbReference type="OrthoDB" id="5513218at2"/>
<feature type="compositionally biased region" description="Low complexity" evidence="1">
    <location>
        <begin position="693"/>
        <end position="722"/>
    </location>
</feature>
<feature type="compositionally biased region" description="Basic and acidic residues" evidence="1">
    <location>
        <begin position="530"/>
        <end position="557"/>
    </location>
</feature>
<dbReference type="Proteomes" id="UP000262621">
    <property type="component" value="Unassembled WGS sequence"/>
</dbReference>
<accession>A0A372FVW7</accession>
<dbReference type="Pfam" id="PF00754">
    <property type="entry name" value="F5_F8_type_C"/>
    <property type="match status" value="1"/>
</dbReference>
<sequence>MIREQRGRTSDAQPSPEPVGPGAESNPESLADSNRFRKLGSALNWVGDRVAVVGADPTGAVAAAATGLAAERDVVTVIGPLDTAEDWAFVETVLPIAVPPGSRARVAVAGAAGRGPVGRLARELTATLDVPRTEVLLVPGGSLFAVDGWLRHTPDGVASPAGHRSPQPPWENDVDELCAATCPGDLVLLPVPAGMWLFGRLPGTPMPDYDDPAYGVPMDADRPVLLIGRPGQPEPEAEAIVEFLDRLPSHLRQQLVLASYGSVTTTAAAATSLARETGVPVQVHTGLPALTPEGRPTSLAVDHSAATWEPIATVLSFPPEGPARPVGPVRGLDGYPELTENVFRLGERWVAEVTQSGLWVRPPEQEHAARLVRSHPWTSGKMRIFVGVPGKPPRYHVLPVLGALLGRMPAETRQRVELSPARFAVAAGDDAVPTPDPEQGEPAAPVVQRTVVLRAPQSDGAIPVVPAPAERPADPTVPRRSPEGGRTIGAGAASQETTASPAGGRAGGNAPVGPALAAEPTTQYPIRPVARHEAVRPVRRDEPKQGTEAGHPPRTEASRPPVSPPSGPDDERRHPSGSGPAGPETRRRRNPRLSAQILTAVAVLTVAVASGYVLNPNGQPSGADTSPGYAVPPPQGLPEFSAGTPVAADPSGTPGDDPSTSVSPASGSSGQTGAAPGPSFPGQSQASTGGTDRVPAPVAPTRPAGSPSSAPSATPRPAASSAMPGRVNSSGRNLALSGTASASSFETIYRPSSAIDGDRESRWGSVFTPDTQWLAVDLGELWQVTEVRLRWERAYATAYRVEVSADGGTWRTVYQTGSGAGGTVDIAVTRTPARYVRMVGTAKAMPGYGYSIHEFEVR</sequence>
<dbReference type="Gene3D" id="2.60.120.260">
    <property type="entry name" value="Galactose-binding domain-like"/>
    <property type="match status" value="1"/>
</dbReference>
<feature type="region of interest" description="Disordered" evidence="1">
    <location>
        <begin position="1"/>
        <end position="31"/>
    </location>
</feature>
<evidence type="ECO:0000313" key="4">
    <source>
        <dbReference type="Proteomes" id="UP000262621"/>
    </source>
</evidence>
<gene>
    <name evidence="3" type="ORF">D0Q02_19480</name>
</gene>
<dbReference type="PROSITE" id="PS50022">
    <property type="entry name" value="FA58C_3"/>
    <property type="match status" value="1"/>
</dbReference>
<keyword evidence="4" id="KW-1185">Reference proteome</keyword>
<proteinExistence type="predicted"/>
<evidence type="ECO:0000256" key="1">
    <source>
        <dbReference type="SAM" id="MobiDB-lite"/>
    </source>
</evidence>
<evidence type="ECO:0000259" key="2">
    <source>
        <dbReference type="PROSITE" id="PS50022"/>
    </source>
</evidence>